<evidence type="ECO:0000256" key="5">
    <source>
        <dbReference type="ARBA" id="ARBA00023004"/>
    </source>
</evidence>
<evidence type="ECO:0000256" key="1">
    <source>
        <dbReference type="ARBA" id="ARBA00001962"/>
    </source>
</evidence>
<dbReference type="KEGG" id="cam:101489818"/>
<dbReference type="Gene3D" id="2.60.120.330">
    <property type="entry name" value="B-lactam Antibiotic, Isopenicillin N Synthase, Chain"/>
    <property type="match status" value="1"/>
</dbReference>
<dbReference type="InterPro" id="IPR027443">
    <property type="entry name" value="IPNS-like_sf"/>
</dbReference>
<evidence type="ECO:0000259" key="7">
    <source>
        <dbReference type="PROSITE" id="PS51471"/>
    </source>
</evidence>
<evidence type="ECO:0000256" key="4">
    <source>
        <dbReference type="ARBA" id="ARBA00023002"/>
    </source>
</evidence>
<dbReference type="PANTHER" id="PTHR10209">
    <property type="entry name" value="OXIDOREDUCTASE, 2OG-FE II OXYGENASE FAMILY PROTEIN"/>
    <property type="match status" value="1"/>
</dbReference>
<sequence>MAAIASACYDRAKAVKEFDESKMGVKGLSESGIKTIPQIFIHPPETLKDIKSNSSKKTTNSIPLIDLSNVNSPTHRPNIVKQIKEAAKTWGFFQIINHNVHVSVLENTIKGIEAFHNQPHETKSKYYKRDEGRGVMFASNNDLYRSNAASWHDSLQAWMAPEAPNGDELPEICRKEIIEWDLHGGGVTSMILELLSEGLGLESGKLKELSFGETRVIVGHCYPYCPQPDLTMGITPHTDPCAITLLLQNHVPGLQVMHGADWVDVNPVHGGLIVNVGDFLQIISNGEYTSVQHRVLANSHEKSRISIVMFLNLSKWKGEGYHGPLPELLSPNKPPIYRDFTQQEFFDNFYSKGIDTKSFIDKVKIQN</sequence>
<comment type="similarity">
    <text evidence="2 6">Belongs to the iron/ascorbate-dependent oxidoreductase family.</text>
</comment>
<dbReference type="PaxDb" id="3827-XP_004494207.1"/>
<dbReference type="Pfam" id="PF14226">
    <property type="entry name" value="DIOX_N"/>
    <property type="match status" value="1"/>
</dbReference>
<gene>
    <name evidence="9" type="primary">LOC101489818</name>
</gene>
<reference evidence="8" key="1">
    <citation type="journal article" date="2013" name="Nat. Biotechnol.">
        <title>Draft genome sequence of chickpea (Cicer arietinum) provides a resource for trait improvement.</title>
        <authorList>
            <person name="Varshney R.K."/>
            <person name="Song C."/>
            <person name="Saxena R.K."/>
            <person name="Azam S."/>
            <person name="Yu S."/>
            <person name="Sharpe A.G."/>
            <person name="Cannon S."/>
            <person name="Baek J."/>
            <person name="Rosen B.D."/>
            <person name="Tar'an B."/>
            <person name="Millan T."/>
            <person name="Zhang X."/>
            <person name="Ramsay L.D."/>
            <person name="Iwata A."/>
            <person name="Wang Y."/>
            <person name="Nelson W."/>
            <person name="Farmer A.D."/>
            <person name="Gaur P.M."/>
            <person name="Soderlund C."/>
            <person name="Penmetsa R.V."/>
            <person name="Xu C."/>
            <person name="Bharti A.K."/>
            <person name="He W."/>
            <person name="Winter P."/>
            <person name="Zhao S."/>
            <person name="Hane J.K."/>
            <person name="Carrasquilla-Garcia N."/>
            <person name="Condie J.A."/>
            <person name="Upadhyaya H.D."/>
            <person name="Luo M.C."/>
            <person name="Thudi M."/>
            <person name="Gowda C.L."/>
            <person name="Singh N.P."/>
            <person name="Lichtenzveig J."/>
            <person name="Gali K.K."/>
            <person name="Rubio J."/>
            <person name="Nadarajan N."/>
            <person name="Dolezel J."/>
            <person name="Bansal K.C."/>
            <person name="Xu X."/>
            <person name="Edwards D."/>
            <person name="Zhang G."/>
            <person name="Kahl G."/>
            <person name="Gil J."/>
            <person name="Singh K.B."/>
            <person name="Datta S.K."/>
            <person name="Jackson S.A."/>
            <person name="Wang J."/>
            <person name="Cook D.R."/>
        </authorList>
    </citation>
    <scope>NUCLEOTIDE SEQUENCE [LARGE SCALE GENOMIC DNA]</scope>
    <source>
        <strain evidence="8">cv. CDC Frontier</strain>
    </source>
</reference>
<dbReference type="AlphaFoldDB" id="A0A1S2XUK5"/>
<keyword evidence="8" id="KW-1185">Reference proteome</keyword>
<feature type="domain" description="Fe2OG dioxygenase" evidence="7">
    <location>
        <begin position="212"/>
        <end position="313"/>
    </location>
</feature>
<dbReference type="InterPro" id="IPR026992">
    <property type="entry name" value="DIOX_N"/>
</dbReference>
<dbReference type="eggNOG" id="KOG0143">
    <property type="taxonomic scope" value="Eukaryota"/>
</dbReference>
<evidence type="ECO:0000256" key="6">
    <source>
        <dbReference type="RuleBase" id="RU003682"/>
    </source>
</evidence>
<dbReference type="InterPro" id="IPR005123">
    <property type="entry name" value="Oxoglu/Fe-dep_dioxygenase_dom"/>
</dbReference>
<proteinExistence type="inferred from homology"/>
<accession>A0A1S2XUK5</accession>
<dbReference type="RefSeq" id="XP_004494207.1">
    <property type="nucleotide sequence ID" value="XM_004494150.3"/>
</dbReference>
<reference evidence="9" key="2">
    <citation type="submission" date="2025-08" db="UniProtKB">
        <authorList>
            <consortium name="RefSeq"/>
        </authorList>
    </citation>
    <scope>IDENTIFICATION</scope>
    <source>
        <tissue evidence="9">Etiolated seedlings</tissue>
    </source>
</reference>
<evidence type="ECO:0000256" key="3">
    <source>
        <dbReference type="ARBA" id="ARBA00022723"/>
    </source>
</evidence>
<comment type="cofactor">
    <cofactor evidence="1">
        <name>Fe cation</name>
        <dbReference type="ChEBI" id="CHEBI:24875"/>
    </cofactor>
</comment>
<organism evidence="8 9">
    <name type="scientific">Cicer arietinum</name>
    <name type="common">Chickpea</name>
    <name type="synonym">Garbanzo</name>
    <dbReference type="NCBI Taxonomy" id="3827"/>
    <lineage>
        <taxon>Eukaryota</taxon>
        <taxon>Viridiplantae</taxon>
        <taxon>Streptophyta</taxon>
        <taxon>Embryophyta</taxon>
        <taxon>Tracheophyta</taxon>
        <taxon>Spermatophyta</taxon>
        <taxon>Magnoliopsida</taxon>
        <taxon>eudicotyledons</taxon>
        <taxon>Gunneridae</taxon>
        <taxon>Pentapetalae</taxon>
        <taxon>rosids</taxon>
        <taxon>fabids</taxon>
        <taxon>Fabales</taxon>
        <taxon>Fabaceae</taxon>
        <taxon>Papilionoideae</taxon>
        <taxon>50 kb inversion clade</taxon>
        <taxon>NPAAA clade</taxon>
        <taxon>Hologalegina</taxon>
        <taxon>IRL clade</taxon>
        <taxon>Cicereae</taxon>
        <taxon>Cicer</taxon>
    </lineage>
</organism>
<keyword evidence="4 6" id="KW-0560">Oxidoreductase</keyword>
<dbReference type="Pfam" id="PF03171">
    <property type="entry name" value="2OG-FeII_Oxy"/>
    <property type="match status" value="1"/>
</dbReference>
<dbReference type="PANTHER" id="PTHR10209:SF546">
    <property type="entry name" value="1-AMINOCYCLOPROPANE-1-CARBOXYLATE OXIDASE HOMOLOG 4-LIKE"/>
    <property type="match status" value="1"/>
</dbReference>
<evidence type="ECO:0000313" key="8">
    <source>
        <dbReference type="Proteomes" id="UP000087171"/>
    </source>
</evidence>
<protein>
    <submittedName>
        <fullName evidence="9">1-aminocyclopropane-1-carboxylate oxidase homolog 4-like</fullName>
    </submittedName>
</protein>
<keyword evidence="3 6" id="KW-0479">Metal-binding</keyword>
<name>A0A1S2XUK5_CICAR</name>
<dbReference type="FunFam" id="2.60.120.330:FF:000005">
    <property type="entry name" value="1-aminocyclopropane-1-carboxylate oxidase homolog 1"/>
    <property type="match status" value="1"/>
</dbReference>
<evidence type="ECO:0000256" key="2">
    <source>
        <dbReference type="ARBA" id="ARBA00008056"/>
    </source>
</evidence>
<dbReference type="PROSITE" id="PS51471">
    <property type="entry name" value="FE2OG_OXY"/>
    <property type="match status" value="1"/>
</dbReference>
<keyword evidence="5 6" id="KW-0408">Iron</keyword>
<evidence type="ECO:0000313" key="9">
    <source>
        <dbReference type="RefSeq" id="XP_004494207.1"/>
    </source>
</evidence>
<dbReference type="SUPFAM" id="SSF51197">
    <property type="entry name" value="Clavaminate synthase-like"/>
    <property type="match status" value="1"/>
</dbReference>
<dbReference type="Proteomes" id="UP000087171">
    <property type="component" value="Chromosome Ca3"/>
</dbReference>
<dbReference type="OrthoDB" id="288590at2759"/>
<dbReference type="GO" id="GO:0051213">
    <property type="term" value="F:dioxygenase activity"/>
    <property type="evidence" value="ECO:0007669"/>
    <property type="project" value="UniProtKB-ARBA"/>
</dbReference>
<dbReference type="GeneID" id="101489818"/>
<dbReference type="GO" id="GO:0046872">
    <property type="term" value="F:metal ion binding"/>
    <property type="evidence" value="ECO:0007669"/>
    <property type="project" value="UniProtKB-KW"/>
</dbReference>
<dbReference type="InterPro" id="IPR044861">
    <property type="entry name" value="IPNS-like_FE2OG_OXY"/>
</dbReference>